<dbReference type="InterPro" id="IPR036457">
    <property type="entry name" value="PPM-type-like_dom_sf"/>
</dbReference>
<protein>
    <submittedName>
        <fullName evidence="5">SpoIIE family protein phosphatase</fullName>
    </submittedName>
</protein>
<dbReference type="InterPro" id="IPR029016">
    <property type="entry name" value="GAF-like_dom_sf"/>
</dbReference>
<dbReference type="PANTHER" id="PTHR43156">
    <property type="entry name" value="STAGE II SPORULATION PROTEIN E-RELATED"/>
    <property type="match status" value="1"/>
</dbReference>
<dbReference type="CDD" id="cd00130">
    <property type="entry name" value="PAS"/>
    <property type="match status" value="1"/>
</dbReference>
<dbReference type="SMART" id="SM00065">
    <property type="entry name" value="GAF"/>
    <property type="match status" value="1"/>
</dbReference>
<sequence length="735" mass="77182">MVAPEEETGKPEVLDRLLSRVLRESDAYGGGIYVLTSSGQVLSAAVLAGVPSSLAMPWARVGISASGPLAEAVREGRLVWVGAEGELARRYPRIGLALPYSFALAAAPAVSAQRTWGGLVLLWPGSHPLVIERERQRAIEKASGYVGAALRRAEESGHPILPTPEPRIVPVPRRRMVTQAESLAAVDFTERLPEGCCALDLDGRITFITPTGAELVGSTVPVLLGTRPWEVLPWLDDPVFEDRYRSAVMSRHPTSFTARRPDDLWLSFEFYPDARGISVRIARSRLGEAGAAGGAGTGAETGAGAGAEAGAGAGAAIRPLPDSAVAPGTGAAPTRAGVLYQLAHLAAALTEALSVPDVIKLVVDQIAPSFGAHAVALFAVQAGKLRLRGHHGYGAREMERFDGAPLSPDHPGGRAVTTAEPAFFASRRELHDAFPRALADDGNHAWAFLPLVAAGRPIGCCVLAYDRPHVFGHDQRALLTAFGGLAAQALDRAHLYDTKSGLARSLQASLLPQELPALTGLQATARYLPATRGMDIGGDFYDLVRLDDTTAAAVMGDVQGHSVTAAALMGQVRTAVRAHAIAGAAPDDVLARTNRLLTDLNPGLFTSCLYVQIDLARRRACLATAGHLPPLLRHPGGRAESVAMPPGLLLGIDPSAAYEAIEIDLPPGAVLALFTDGLVERPGTDIEDATAALADALGDGEHNLDALADALMRRALPTADRTDDTALFLLRLAPS</sequence>
<dbReference type="InterPro" id="IPR001932">
    <property type="entry name" value="PPM-type_phosphatase-like_dom"/>
</dbReference>
<dbReference type="RefSeq" id="WP_387896420.1">
    <property type="nucleotide sequence ID" value="NZ_JBIAPK010000006.1"/>
</dbReference>
<dbReference type="InterPro" id="IPR003018">
    <property type="entry name" value="GAF"/>
</dbReference>
<evidence type="ECO:0000313" key="5">
    <source>
        <dbReference type="EMBL" id="MFF3341198.1"/>
    </source>
</evidence>
<evidence type="ECO:0000259" key="4">
    <source>
        <dbReference type="SMART" id="SM00331"/>
    </source>
</evidence>
<dbReference type="SMART" id="SM00331">
    <property type="entry name" value="PP2C_SIG"/>
    <property type="match status" value="1"/>
</dbReference>
<dbReference type="InterPro" id="IPR052016">
    <property type="entry name" value="Bact_Sigma-Reg"/>
</dbReference>
<dbReference type="Gene3D" id="3.60.40.10">
    <property type="entry name" value="PPM-type phosphatase domain"/>
    <property type="match status" value="1"/>
</dbReference>
<dbReference type="SMART" id="SM00091">
    <property type="entry name" value="PAS"/>
    <property type="match status" value="1"/>
</dbReference>
<dbReference type="Gene3D" id="3.30.450.20">
    <property type="entry name" value="PAS domain"/>
    <property type="match status" value="1"/>
</dbReference>
<evidence type="ECO:0000313" key="6">
    <source>
        <dbReference type="Proteomes" id="UP001601976"/>
    </source>
</evidence>
<feature type="domain" description="PPM-type phosphatase" evidence="4">
    <location>
        <begin position="518"/>
        <end position="732"/>
    </location>
</feature>
<dbReference type="SUPFAM" id="SSF55781">
    <property type="entry name" value="GAF domain-like"/>
    <property type="match status" value="2"/>
</dbReference>
<proteinExistence type="predicted"/>
<dbReference type="InterPro" id="IPR000014">
    <property type="entry name" value="PAS"/>
</dbReference>
<dbReference type="SUPFAM" id="SSF55785">
    <property type="entry name" value="PYP-like sensor domain (PAS domain)"/>
    <property type="match status" value="1"/>
</dbReference>
<feature type="domain" description="GAF" evidence="2">
    <location>
        <begin position="354"/>
        <end position="500"/>
    </location>
</feature>
<dbReference type="Pfam" id="PF07228">
    <property type="entry name" value="SpoIIE"/>
    <property type="match status" value="1"/>
</dbReference>
<reference evidence="5 6" key="1">
    <citation type="submission" date="2024-10" db="EMBL/GenBank/DDBJ databases">
        <title>The Natural Products Discovery Center: Release of the First 8490 Sequenced Strains for Exploring Actinobacteria Biosynthetic Diversity.</title>
        <authorList>
            <person name="Kalkreuter E."/>
            <person name="Kautsar S.A."/>
            <person name="Yang D."/>
            <person name="Bader C.D."/>
            <person name="Teijaro C.N."/>
            <person name="Fluegel L."/>
            <person name="Davis C.M."/>
            <person name="Simpson J.R."/>
            <person name="Lauterbach L."/>
            <person name="Steele A.D."/>
            <person name="Gui C."/>
            <person name="Meng S."/>
            <person name="Li G."/>
            <person name="Viehrig K."/>
            <person name="Ye F."/>
            <person name="Su P."/>
            <person name="Kiefer A.F."/>
            <person name="Nichols A."/>
            <person name="Cepeda A.J."/>
            <person name="Yan W."/>
            <person name="Fan B."/>
            <person name="Jiang Y."/>
            <person name="Adhikari A."/>
            <person name="Zheng C.-J."/>
            <person name="Schuster L."/>
            <person name="Cowan T.M."/>
            <person name="Smanski M.J."/>
            <person name="Chevrette M.G."/>
            <person name="De Carvalho L.P.S."/>
            <person name="Shen B."/>
        </authorList>
    </citation>
    <scope>NUCLEOTIDE SEQUENCE [LARGE SCALE GENOMIC DNA]</scope>
    <source>
        <strain evidence="5 6">NPDC003029</strain>
    </source>
</reference>
<comment type="caution">
    <text evidence="5">The sequence shown here is derived from an EMBL/GenBank/DDBJ whole genome shotgun (WGS) entry which is preliminary data.</text>
</comment>
<dbReference type="PANTHER" id="PTHR43156:SF2">
    <property type="entry name" value="STAGE II SPORULATION PROTEIN E"/>
    <property type="match status" value="1"/>
</dbReference>
<dbReference type="Proteomes" id="UP001601976">
    <property type="component" value="Unassembled WGS sequence"/>
</dbReference>
<keyword evidence="1" id="KW-0378">Hydrolase</keyword>
<gene>
    <name evidence="5" type="ORF">ACFYWW_21050</name>
</gene>
<dbReference type="Pfam" id="PF13185">
    <property type="entry name" value="GAF_2"/>
    <property type="match status" value="1"/>
</dbReference>
<dbReference type="EMBL" id="JBIAPK010000006">
    <property type="protein sequence ID" value="MFF3341198.1"/>
    <property type="molecule type" value="Genomic_DNA"/>
</dbReference>
<evidence type="ECO:0000259" key="3">
    <source>
        <dbReference type="SMART" id="SM00091"/>
    </source>
</evidence>
<dbReference type="SUPFAM" id="SSF81606">
    <property type="entry name" value="PP2C-like"/>
    <property type="match status" value="1"/>
</dbReference>
<dbReference type="InterPro" id="IPR035965">
    <property type="entry name" value="PAS-like_dom_sf"/>
</dbReference>
<dbReference type="Gene3D" id="3.30.450.40">
    <property type="match status" value="2"/>
</dbReference>
<keyword evidence="6" id="KW-1185">Reference proteome</keyword>
<name>A0ABW6RI53_9ACTN</name>
<accession>A0ABW6RI53</accession>
<dbReference type="Pfam" id="PF08448">
    <property type="entry name" value="PAS_4"/>
    <property type="match status" value="1"/>
</dbReference>
<dbReference type="InterPro" id="IPR013656">
    <property type="entry name" value="PAS_4"/>
</dbReference>
<organism evidence="5 6">
    <name type="scientific">Streptomyces flavidovirens</name>
    <dbReference type="NCBI Taxonomy" id="67298"/>
    <lineage>
        <taxon>Bacteria</taxon>
        <taxon>Bacillati</taxon>
        <taxon>Actinomycetota</taxon>
        <taxon>Actinomycetes</taxon>
        <taxon>Kitasatosporales</taxon>
        <taxon>Streptomycetaceae</taxon>
        <taxon>Streptomyces</taxon>
    </lineage>
</organism>
<evidence type="ECO:0000259" key="2">
    <source>
        <dbReference type="SMART" id="SM00065"/>
    </source>
</evidence>
<evidence type="ECO:0000256" key="1">
    <source>
        <dbReference type="ARBA" id="ARBA00022801"/>
    </source>
</evidence>
<feature type="domain" description="PAS" evidence="3">
    <location>
        <begin position="181"/>
        <end position="249"/>
    </location>
</feature>